<accession>A0A6P4Z242</accession>
<dbReference type="Pfam" id="PF13855">
    <property type="entry name" value="LRR_8"/>
    <property type="match status" value="1"/>
</dbReference>
<evidence type="ECO:0000256" key="2">
    <source>
        <dbReference type="ARBA" id="ARBA00022737"/>
    </source>
</evidence>
<dbReference type="RefSeq" id="XP_019630598.1">
    <property type="nucleotide sequence ID" value="XM_019775039.1"/>
</dbReference>
<dbReference type="AlphaFoldDB" id="A0A6P4Z242"/>
<dbReference type="InterPro" id="IPR003591">
    <property type="entry name" value="Leu-rich_rpt_typical-subtyp"/>
</dbReference>
<dbReference type="PANTHER" id="PTHR31450">
    <property type="entry name" value="LEUCINE-RICH REPEAT-CONTAINING PROTEIN 19 LRRC19 FAMILY MEMBER"/>
    <property type="match status" value="1"/>
</dbReference>
<dbReference type="SMART" id="SM00369">
    <property type="entry name" value="LRR_TYP"/>
    <property type="match status" value="4"/>
</dbReference>
<evidence type="ECO:0000256" key="3">
    <source>
        <dbReference type="SAM" id="SignalP"/>
    </source>
</evidence>
<evidence type="ECO:0000313" key="5">
    <source>
        <dbReference type="RefSeq" id="XP_019630598.1"/>
    </source>
</evidence>
<dbReference type="SUPFAM" id="SSF52058">
    <property type="entry name" value="L domain-like"/>
    <property type="match status" value="1"/>
</dbReference>
<dbReference type="OrthoDB" id="9990437at2759"/>
<proteinExistence type="predicted"/>
<dbReference type="GeneID" id="109474690"/>
<dbReference type="PANTHER" id="PTHR31450:SF3">
    <property type="entry name" value="TYPE III ENDOSOME MEMBRANE PROTEIN TEMP"/>
    <property type="match status" value="1"/>
</dbReference>
<dbReference type="InterPro" id="IPR032675">
    <property type="entry name" value="LRR_dom_sf"/>
</dbReference>
<organism evidence="4 5">
    <name type="scientific">Branchiostoma belcheri</name>
    <name type="common">Amphioxus</name>
    <dbReference type="NCBI Taxonomy" id="7741"/>
    <lineage>
        <taxon>Eukaryota</taxon>
        <taxon>Metazoa</taxon>
        <taxon>Chordata</taxon>
        <taxon>Cephalochordata</taxon>
        <taxon>Leptocardii</taxon>
        <taxon>Amphioxiformes</taxon>
        <taxon>Branchiostomatidae</taxon>
        <taxon>Branchiostoma</taxon>
    </lineage>
</organism>
<sequence>MQPTTSLFVLTLLTTTVGKTVDYTGRKLTHVPIDSIASDAHTVRLSDNEISHLGSFHSTPHIRYLFMDNNRVNNLSPQTFQTLRELLVLDLDRNDIGTLRDFTFSALATLSDLLLSNNLISAISERAFHGLASLEFLELSGNRLSVFPREAIRLIPSKQLMLVLLMVNNISRIPGDIKSLHPSASYQFQGNPLLCPEEDSSRDDSPNVENVSVWPNIRPYGVNTLRNRTLVMKFFFIKGRHNYFGVLPNTFYVNEHYDFNLPEVAVERSVGYYVWNTPTGRRLVPATKALEVEDFLAEDSGMYTCVRDKTGDHHVLPHRSVAVPRSHAV</sequence>
<dbReference type="Proteomes" id="UP000515135">
    <property type="component" value="Unplaced"/>
</dbReference>
<dbReference type="Gene3D" id="3.80.10.10">
    <property type="entry name" value="Ribonuclease Inhibitor"/>
    <property type="match status" value="1"/>
</dbReference>
<keyword evidence="1" id="KW-0433">Leucine-rich repeat</keyword>
<keyword evidence="2" id="KW-0677">Repeat</keyword>
<keyword evidence="3" id="KW-0732">Signal</keyword>
<name>A0A6P4Z242_BRABE</name>
<protein>
    <submittedName>
        <fullName evidence="5">Amphoterin-induced protein 2-like</fullName>
    </submittedName>
</protein>
<keyword evidence="4" id="KW-1185">Reference proteome</keyword>
<gene>
    <name evidence="5" type="primary">LOC109474690</name>
</gene>
<feature type="chain" id="PRO_5027550407" evidence="3">
    <location>
        <begin position="19"/>
        <end position="329"/>
    </location>
</feature>
<evidence type="ECO:0000313" key="4">
    <source>
        <dbReference type="Proteomes" id="UP000515135"/>
    </source>
</evidence>
<evidence type="ECO:0000256" key="1">
    <source>
        <dbReference type="ARBA" id="ARBA00022614"/>
    </source>
</evidence>
<feature type="signal peptide" evidence="3">
    <location>
        <begin position="1"/>
        <end position="18"/>
    </location>
</feature>
<dbReference type="InterPro" id="IPR001611">
    <property type="entry name" value="Leu-rich_rpt"/>
</dbReference>
<reference evidence="5" key="1">
    <citation type="submission" date="2025-08" db="UniProtKB">
        <authorList>
            <consortium name="RefSeq"/>
        </authorList>
    </citation>
    <scope>IDENTIFICATION</scope>
    <source>
        <tissue evidence="5">Gonad</tissue>
    </source>
</reference>
<dbReference type="KEGG" id="bbel:109474690"/>